<keyword evidence="2" id="KW-0812">Transmembrane</keyword>
<keyword evidence="2" id="KW-0472">Membrane</keyword>
<feature type="compositionally biased region" description="Pro residues" evidence="1">
    <location>
        <begin position="449"/>
        <end position="465"/>
    </location>
</feature>
<dbReference type="Gene3D" id="2.60.40.10">
    <property type="entry name" value="Immunoglobulins"/>
    <property type="match status" value="1"/>
</dbReference>
<feature type="domain" description="PKD" evidence="3">
    <location>
        <begin position="258"/>
        <end position="299"/>
    </location>
</feature>
<feature type="compositionally biased region" description="Pro residues" evidence="1">
    <location>
        <begin position="198"/>
        <end position="229"/>
    </location>
</feature>
<accession>A0A932YY55</accession>
<evidence type="ECO:0000259" key="3">
    <source>
        <dbReference type="PROSITE" id="PS50093"/>
    </source>
</evidence>
<comment type="caution">
    <text evidence="5">The sequence shown here is derived from an EMBL/GenBank/DDBJ whole genome shotgun (WGS) entry which is preliminary data.</text>
</comment>
<evidence type="ECO:0000256" key="2">
    <source>
        <dbReference type="SAM" id="Phobius"/>
    </source>
</evidence>
<dbReference type="Gene3D" id="2.60.40.1260">
    <property type="entry name" value="Lamin Tail domain"/>
    <property type="match status" value="2"/>
</dbReference>
<dbReference type="Proteomes" id="UP000704960">
    <property type="component" value="Unassembled WGS sequence"/>
</dbReference>
<name>A0A932YY55_9BACT</name>
<gene>
    <name evidence="5" type="ORF">HY474_01915</name>
</gene>
<dbReference type="PROSITE" id="PS51841">
    <property type="entry name" value="LTD"/>
    <property type="match status" value="2"/>
</dbReference>
<reference evidence="5" key="1">
    <citation type="submission" date="2020-07" db="EMBL/GenBank/DDBJ databases">
        <title>Huge and variable diversity of episymbiotic CPR bacteria and DPANN archaea in groundwater ecosystems.</title>
        <authorList>
            <person name="He C.Y."/>
            <person name="Keren R."/>
            <person name="Whittaker M."/>
            <person name="Farag I.F."/>
            <person name="Doudna J."/>
            <person name="Cate J.H.D."/>
            <person name="Banfield J.F."/>
        </authorList>
    </citation>
    <scope>NUCLEOTIDE SEQUENCE</scope>
    <source>
        <strain evidence="5">NC_groundwater_1226_Ag_S-0.1um_59_124</strain>
    </source>
</reference>
<feature type="domain" description="LTD" evidence="4">
    <location>
        <begin position="10"/>
        <end position="126"/>
    </location>
</feature>
<dbReference type="InterPro" id="IPR036415">
    <property type="entry name" value="Lamin_tail_dom_sf"/>
</dbReference>
<dbReference type="CDD" id="cd00146">
    <property type="entry name" value="PKD"/>
    <property type="match status" value="1"/>
</dbReference>
<evidence type="ECO:0000313" key="6">
    <source>
        <dbReference type="Proteomes" id="UP000704960"/>
    </source>
</evidence>
<keyword evidence="2" id="KW-1133">Transmembrane helix</keyword>
<sequence>MLAVLGNSIFLTNFVSASVVINEILFDPSGTDTGLEKIEIYNPDATAADMGGWELYPDGIGYFPFPVGFSLAAQSFVTIHLRTSGTNDAANLYHSAASLNMGNSSGSVALFRFGGRTKDTIVDFVRYHKPGSSEKKTWESTAVEAGLWAAGTYFDISGFSEGSSIGLTADGVRGSAASWQAFASPSLGSANAVGSGSIPPPPPAAPEGTPPASEPAPVPAPPPAPPPAPSLGADAGPDALAIAGAIIQFNGLAFGLDGKPLDATRYFWNFGDGSTQEKQSPTHIFHFPGTYYVNLLVQSGHYAGSDWRTVSVLPAEISISEVQPGENGFIELTNASAARVDVGGMFLTDDRRAVFRIPQDTVVGSKSTVVLPALNTHIVPTTYVDLRDARGVTLDAARFSGMLPPGVSWERDGYEFRPQSNPTPGKLPPSSPGASAVTPRVSVASPSLPASPKPQPPPGGPPVEPQAPVGSSLPPAPPPTIARKTEQSALIGSAGVKPYAFLGASVVLGLLTAAGMVVLKRKAF</sequence>
<feature type="compositionally biased region" description="Low complexity" evidence="1">
    <location>
        <begin position="439"/>
        <end position="448"/>
    </location>
</feature>
<dbReference type="SUPFAM" id="SSF74853">
    <property type="entry name" value="Lamin A/C globular tail domain"/>
    <property type="match status" value="2"/>
</dbReference>
<dbReference type="InterPro" id="IPR013783">
    <property type="entry name" value="Ig-like_fold"/>
</dbReference>
<dbReference type="InterPro" id="IPR000601">
    <property type="entry name" value="PKD_dom"/>
</dbReference>
<dbReference type="Pfam" id="PF18911">
    <property type="entry name" value="PKD_4"/>
    <property type="match status" value="1"/>
</dbReference>
<dbReference type="Pfam" id="PF00932">
    <property type="entry name" value="LTD"/>
    <property type="match status" value="1"/>
</dbReference>
<feature type="region of interest" description="Disordered" evidence="1">
    <location>
        <begin position="190"/>
        <end position="235"/>
    </location>
</feature>
<feature type="domain" description="LTD" evidence="4">
    <location>
        <begin position="308"/>
        <end position="418"/>
    </location>
</feature>
<dbReference type="InterPro" id="IPR001322">
    <property type="entry name" value="Lamin_tail_dom"/>
</dbReference>
<dbReference type="EMBL" id="JACQMJ010000008">
    <property type="protein sequence ID" value="MBI4132368.1"/>
    <property type="molecule type" value="Genomic_DNA"/>
</dbReference>
<evidence type="ECO:0000313" key="5">
    <source>
        <dbReference type="EMBL" id="MBI4132368.1"/>
    </source>
</evidence>
<dbReference type="SUPFAM" id="SSF49299">
    <property type="entry name" value="PKD domain"/>
    <property type="match status" value="1"/>
</dbReference>
<dbReference type="PROSITE" id="PS50093">
    <property type="entry name" value="PKD"/>
    <property type="match status" value="1"/>
</dbReference>
<protein>
    <submittedName>
        <fullName evidence="5">Lamin tail domain-containing protein</fullName>
    </submittedName>
</protein>
<dbReference type="AlphaFoldDB" id="A0A932YY55"/>
<feature type="region of interest" description="Disordered" evidence="1">
    <location>
        <begin position="408"/>
        <end position="482"/>
    </location>
</feature>
<proteinExistence type="predicted"/>
<organism evidence="5 6">
    <name type="scientific">Candidatus Sungiibacteriota bacterium</name>
    <dbReference type="NCBI Taxonomy" id="2750080"/>
    <lineage>
        <taxon>Bacteria</taxon>
        <taxon>Candidatus Sungiibacteriota</taxon>
    </lineage>
</organism>
<feature type="transmembrane region" description="Helical" evidence="2">
    <location>
        <begin position="499"/>
        <end position="519"/>
    </location>
</feature>
<evidence type="ECO:0000259" key="4">
    <source>
        <dbReference type="PROSITE" id="PS51841"/>
    </source>
</evidence>
<evidence type="ECO:0000256" key="1">
    <source>
        <dbReference type="SAM" id="MobiDB-lite"/>
    </source>
</evidence>
<dbReference type="InterPro" id="IPR035986">
    <property type="entry name" value="PKD_dom_sf"/>
</dbReference>